<dbReference type="Proteomes" id="UP000298030">
    <property type="component" value="Unassembled WGS sequence"/>
</dbReference>
<feature type="region of interest" description="Disordered" evidence="1">
    <location>
        <begin position="10"/>
        <end position="44"/>
    </location>
</feature>
<organism evidence="2 3">
    <name type="scientific">Coprinellus micaceus</name>
    <name type="common">Glistening ink-cap mushroom</name>
    <name type="synonym">Coprinus micaceus</name>
    <dbReference type="NCBI Taxonomy" id="71717"/>
    <lineage>
        <taxon>Eukaryota</taxon>
        <taxon>Fungi</taxon>
        <taxon>Dikarya</taxon>
        <taxon>Basidiomycota</taxon>
        <taxon>Agaricomycotina</taxon>
        <taxon>Agaricomycetes</taxon>
        <taxon>Agaricomycetidae</taxon>
        <taxon>Agaricales</taxon>
        <taxon>Agaricineae</taxon>
        <taxon>Psathyrellaceae</taxon>
        <taxon>Coprinellus</taxon>
    </lineage>
</organism>
<dbReference type="EMBL" id="QPFP01000227">
    <property type="protein sequence ID" value="TEB18802.1"/>
    <property type="molecule type" value="Genomic_DNA"/>
</dbReference>
<accession>A0A4Y7SBG8</accession>
<gene>
    <name evidence="2" type="ORF">FA13DRAFT_1698571</name>
</gene>
<name>A0A4Y7SBG8_COPMI</name>
<dbReference type="AlphaFoldDB" id="A0A4Y7SBG8"/>
<comment type="caution">
    <text evidence="2">The sequence shown here is derived from an EMBL/GenBank/DDBJ whole genome shotgun (WGS) entry which is preliminary data.</text>
</comment>
<keyword evidence="3" id="KW-1185">Reference proteome</keyword>
<reference evidence="2 3" key="1">
    <citation type="journal article" date="2019" name="Nat. Ecol. Evol.">
        <title>Megaphylogeny resolves global patterns of mushroom evolution.</title>
        <authorList>
            <person name="Varga T."/>
            <person name="Krizsan K."/>
            <person name="Foldi C."/>
            <person name="Dima B."/>
            <person name="Sanchez-Garcia M."/>
            <person name="Sanchez-Ramirez S."/>
            <person name="Szollosi G.J."/>
            <person name="Szarkandi J.G."/>
            <person name="Papp V."/>
            <person name="Albert L."/>
            <person name="Andreopoulos W."/>
            <person name="Angelini C."/>
            <person name="Antonin V."/>
            <person name="Barry K.W."/>
            <person name="Bougher N.L."/>
            <person name="Buchanan P."/>
            <person name="Buyck B."/>
            <person name="Bense V."/>
            <person name="Catcheside P."/>
            <person name="Chovatia M."/>
            <person name="Cooper J."/>
            <person name="Damon W."/>
            <person name="Desjardin D."/>
            <person name="Finy P."/>
            <person name="Geml J."/>
            <person name="Haridas S."/>
            <person name="Hughes K."/>
            <person name="Justo A."/>
            <person name="Karasinski D."/>
            <person name="Kautmanova I."/>
            <person name="Kiss B."/>
            <person name="Kocsube S."/>
            <person name="Kotiranta H."/>
            <person name="LaButti K.M."/>
            <person name="Lechner B.E."/>
            <person name="Liimatainen K."/>
            <person name="Lipzen A."/>
            <person name="Lukacs Z."/>
            <person name="Mihaltcheva S."/>
            <person name="Morgado L.N."/>
            <person name="Niskanen T."/>
            <person name="Noordeloos M.E."/>
            <person name="Ohm R.A."/>
            <person name="Ortiz-Santana B."/>
            <person name="Ovrebo C."/>
            <person name="Racz N."/>
            <person name="Riley R."/>
            <person name="Savchenko A."/>
            <person name="Shiryaev A."/>
            <person name="Soop K."/>
            <person name="Spirin V."/>
            <person name="Szebenyi C."/>
            <person name="Tomsovsky M."/>
            <person name="Tulloss R.E."/>
            <person name="Uehling J."/>
            <person name="Grigoriev I.V."/>
            <person name="Vagvolgyi C."/>
            <person name="Papp T."/>
            <person name="Martin F.M."/>
            <person name="Miettinen O."/>
            <person name="Hibbett D.S."/>
            <person name="Nagy L.G."/>
        </authorList>
    </citation>
    <scope>NUCLEOTIDE SEQUENCE [LARGE SCALE GENOMIC DNA]</scope>
    <source>
        <strain evidence="2 3">FP101781</strain>
    </source>
</reference>
<sequence length="423" mass="46576">MSLAVLRERIAQTNSYRDAAQATPSSSANPPAPNQSRKQRKKERKRLIRQAAQNKGFIQNTDGPRPEALSKHLSAILKTTATIDTKSLPANASGYEARFNEAMGSTVLNYDKLIADGYKLVEWDGTKPLVMAAADTERVFAVGVAKPTGDPTYKVACEAAAALLLECGVTGGFTQEEIDENLRGPGFMALNFGIGAGHGPPAPYNLCSKHPDVVNRLRSSAALERLAQHHSAALKFYFPELYSYYHEHTMPVRDRHKDLIPNWVRSIFCAAAVNLGPEVATYLHRDGRNLAFGQCAIQPFGKYDYKKGGHLVLKEPKLIIQFPLGCIILIPSATITHGNTPIQPGETRVSFTQYTPGALFRYVDAGFSTLKKLKKRSKKRYAELMAKNLTRWEMGMGLWPTLDELSARASGSTSSKRKQAQDP</sequence>
<feature type="compositionally biased region" description="Low complexity" evidence="1">
    <location>
        <begin position="19"/>
        <end position="29"/>
    </location>
</feature>
<evidence type="ECO:0000313" key="3">
    <source>
        <dbReference type="Proteomes" id="UP000298030"/>
    </source>
</evidence>
<dbReference type="OrthoDB" id="3253621at2759"/>
<evidence type="ECO:0000256" key="1">
    <source>
        <dbReference type="SAM" id="MobiDB-lite"/>
    </source>
</evidence>
<protein>
    <submittedName>
        <fullName evidence="2">Uncharacterized protein</fullName>
    </submittedName>
</protein>
<dbReference type="Gene3D" id="3.60.130.30">
    <property type="match status" value="1"/>
</dbReference>
<proteinExistence type="predicted"/>
<evidence type="ECO:0000313" key="2">
    <source>
        <dbReference type="EMBL" id="TEB18802.1"/>
    </source>
</evidence>